<keyword evidence="7" id="KW-0486">Methionine biosynthesis</keyword>
<dbReference type="PROSITE" id="PS51371">
    <property type="entry name" value="CBS"/>
    <property type="match status" value="2"/>
</dbReference>
<evidence type="ECO:0000256" key="9">
    <source>
        <dbReference type="SAM" id="Phobius"/>
    </source>
</evidence>
<dbReference type="PROSITE" id="PS51846">
    <property type="entry name" value="CNNM"/>
    <property type="match status" value="1"/>
</dbReference>
<evidence type="ECO:0000259" key="10">
    <source>
        <dbReference type="PROSITE" id="PS51371"/>
    </source>
</evidence>
<evidence type="ECO:0000313" key="13">
    <source>
        <dbReference type="Proteomes" id="UP000010824"/>
    </source>
</evidence>
<keyword evidence="6 9" id="KW-0472">Membrane</keyword>
<keyword evidence="5 8" id="KW-0129">CBS domain</keyword>
<proteinExistence type="predicted"/>
<sequence length="434" mass="48290" precursor="true">MIENALEIFLFIICVILSAFFSSSEVALISMTRAKVRTLDNENRVGSHALMALKEHPEHLLTTILIGNNIVNISAASLATAIAIRWFGDIGVGIATGVVVIILLVFGEIGPKIYATRAPDTFALTVAPIILFLSRVFSPIIWVVERVTPKLGLGKDTAEPSVTEEEIKEWIDVGKEEGTIEQDEQEMLYSVLEFGDTTAREIMTPRVDVTLMEDTVSFEDAIRIFNETGFSRIPVYHDQIDNIKGILNVKDVFAAMVSRRKNATINEVMYDPIFVPETKKIDDLLKELQVHRVQMAVVIDEYSSFVGIVTVEDILEELVGDIMDEYDKEDPDVQEVAPGVFVVDAQMWIDDANERMAISLPKDESYETIGGLLIDRLGHLPLHPGEKAEFPEQNITLSVMQMHGRRIVKVKVLVHSVHGNGKKPAGDEPSPEKP</sequence>
<feature type="domain" description="CBS" evidence="10">
    <location>
        <begin position="268"/>
        <end position="325"/>
    </location>
</feature>
<evidence type="ECO:0000256" key="7">
    <source>
        <dbReference type="ARBA" id="ARBA00023167"/>
    </source>
</evidence>
<dbReference type="Pfam" id="PF00571">
    <property type="entry name" value="CBS"/>
    <property type="match status" value="2"/>
</dbReference>
<evidence type="ECO:0000256" key="1">
    <source>
        <dbReference type="ARBA" id="ARBA00004141"/>
    </source>
</evidence>
<evidence type="ECO:0000256" key="6">
    <source>
        <dbReference type="ARBA" id="ARBA00023136"/>
    </source>
</evidence>
<feature type="transmembrane region" description="Helical" evidence="9">
    <location>
        <begin position="6"/>
        <end position="29"/>
    </location>
</feature>
<dbReference type="eggNOG" id="arCOG00626">
    <property type="taxonomic scope" value="Archaea"/>
</dbReference>
<evidence type="ECO:0000256" key="4">
    <source>
        <dbReference type="ARBA" id="ARBA00022989"/>
    </source>
</evidence>
<feature type="transmembrane region" description="Helical" evidence="9">
    <location>
        <begin position="60"/>
        <end position="84"/>
    </location>
</feature>
<dbReference type="SUPFAM" id="SSF54631">
    <property type="entry name" value="CBS-domain pair"/>
    <property type="match status" value="1"/>
</dbReference>
<dbReference type="GeneID" id="14310397"/>
<dbReference type="InterPro" id="IPR044751">
    <property type="entry name" value="Ion_transp-like_CBS"/>
</dbReference>
<dbReference type="Pfam" id="PF01595">
    <property type="entry name" value="CNNM"/>
    <property type="match status" value="1"/>
</dbReference>
<reference evidence="13" key="1">
    <citation type="submission" date="2011-12" db="EMBL/GenBank/DDBJ databases">
        <title>Complete sequence of Methanoregula formicicum SMSP.</title>
        <authorList>
            <person name="Lucas S."/>
            <person name="Han J."/>
            <person name="Lapidus A."/>
            <person name="Cheng J.-F."/>
            <person name="Goodwin L."/>
            <person name="Pitluck S."/>
            <person name="Peters L."/>
            <person name="Ovchinnikova G."/>
            <person name="Teshima H."/>
            <person name="Detter J.C."/>
            <person name="Han C."/>
            <person name="Tapia R."/>
            <person name="Land M."/>
            <person name="Hauser L."/>
            <person name="Kyrpides N."/>
            <person name="Ivanova N."/>
            <person name="Pagani I."/>
            <person name="Imachi H."/>
            <person name="Tamaki H."/>
            <person name="Sekiguchi Y."/>
            <person name="Kamagata Y."/>
            <person name="Cadillo-Quiroz H."/>
            <person name="Zinder S."/>
            <person name="Liu W.-T."/>
            <person name="Woyke T."/>
        </authorList>
    </citation>
    <scope>NUCLEOTIDE SEQUENCE [LARGE SCALE GENOMIC DNA]</scope>
    <source>
        <strain evidence="13">DSM 22288 / NBRC 105244 / SMSP</strain>
    </source>
</reference>
<dbReference type="PANTHER" id="PTHR22777">
    <property type="entry name" value="HEMOLYSIN-RELATED"/>
    <property type="match status" value="1"/>
</dbReference>
<dbReference type="SMART" id="SM01091">
    <property type="entry name" value="CorC_HlyC"/>
    <property type="match status" value="1"/>
</dbReference>
<evidence type="ECO:0000256" key="2">
    <source>
        <dbReference type="ARBA" id="ARBA00022692"/>
    </source>
</evidence>
<dbReference type="Pfam" id="PF03471">
    <property type="entry name" value="CorC_HlyC"/>
    <property type="match status" value="1"/>
</dbReference>
<dbReference type="InParanoid" id="L0HBK5"/>
<comment type="subcellular location">
    <subcellularLocation>
        <location evidence="1">Membrane</location>
        <topology evidence="1">Multi-pass membrane protein</topology>
    </subcellularLocation>
</comment>
<dbReference type="GO" id="GO:0009086">
    <property type="term" value="P:methionine biosynthetic process"/>
    <property type="evidence" value="ECO:0007669"/>
    <property type="project" value="UniProtKB-KW"/>
</dbReference>
<keyword evidence="2 9" id="KW-0812">Transmembrane</keyword>
<dbReference type="OrthoDB" id="9671at2157"/>
<dbReference type="InterPro" id="IPR016169">
    <property type="entry name" value="FAD-bd_PCMH_sub2"/>
</dbReference>
<dbReference type="HOGENOM" id="CLU_015237_4_1_2"/>
<feature type="domain" description="CBS" evidence="10">
    <location>
        <begin position="203"/>
        <end position="264"/>
    </location>
</feature>
<dbReference type="GO" id="GO:0050660">
    <property type="term" value="F:flavin adenine dinucleotide binding"/>
    <property type="evidence" value="ECO:0007669"/>
    <property type="project" value="InterPro"/>
</dbReference>
<dbReference type="EMBL" id="CP003167">
    <property type="protein sequence ID" value="AGB02132.1"/>
    <property type="molecule type" value="Genomic_DNA"/>
</dbReference>
<dbReference type="Proteomes" id="UP000010824">
    <property type="component" value="Chromosome"/>
</dbReference>
<dbReference type="InterPro" id="IPR000644">
    <property type="entry name" value="CBS_dom"/>
</dbReference>
<dbReference type="Gene3D" id="3.10.580.10">
    <property type="entry name" value="CBS-domain"/>
    <property type="match status" value="1"/>
</dbReference>
<dbReference type="SMART" id="SM00116">
    <property type="entry name" value="CBS"/>
    <property type="match status" value="2"/>
</dbReference>
<dbReference type="RefSeq" id="WP_015285096.1">
    <property type="nucleotide sequence ID" value="NC_019943.1"/>
</dbReference>
<evidence type="ECO:0000256" key="3">
    <source>
        <dbReference type="ARBA" id="ARBA00022737"/>
    </source>
</evidence>
<dbReference type="InterPro" id="IPR036318">
    <property type="entry name" value="FAD-bd_PCMH-like_sf"/>
</dbReference>
<keyword evidence="7" id="KW-0028">Amino-acid biosynthesis</keyword>
<feature type="domain" description="CNNM transmembrane" evidence="11">
    <location>
        <begin position="1"/>
        <end position="184"/>
    </location>
</feature>
<keyword evidence="13" id="KW-1185">Reference proteome</keyword>
<keyword evidence="4 9" id="KW-1133">Transmembrane helix</keyword>
<accession>L0HBK5</accession>
<dbReference type="STRING" id="593750.Metfor_1084"/>
<dbReference type="KEGG" id="mfo:Metfor_1084"/>
<name>L0HBK5_METFS</name>
<dbReference type="InterPro" id="IPR002550">
    <property type="entry name" value="CNNM"/>
</dbReference>
<dbReference type="GO" id="GO:0005886">
    <property type="term" value="C:plasma membrane"/>
    <property type="evidence" value="ECO:0007669"/>
    <property type="project" value="TreeGrafter"/>
</dbReference>
<feature type="transmembrane region" description="Helical" evidence="9">
    <location>
        <begin position="90"/>
        <end position="110"/>
    </location>
</feature>
<dbReference type="SUPFAM" id="SSF56176">
    <property type="entry name" value="FAD-binding/transporter-associated domain-like"/>
    <property type="match status" value="1"/>
</dbReference>
<evidence type="ECO:0000313" key="12">
    <source>
        <dbReference type="EMBL" id="AGB02132.1"/>
    </source>
</evidence>
<reference evidence="12 13" key="2">
    <citation type="journal article" date="2014" name="Genome Announc.">
        <title>Complete Genome Sequence of Methanoregula formicica SMSPT, a Mesophilic Hydrogenotrophic Methanogen Isolated from a Methanogenic Upflow Anaerobic Sludge Blanket Reactor.</title>
        <authorList>
            <person name="Yamamoto K."/>
            <person name="Tamaki H."/>
            <person name="Cadillo-Quiroz H."/>
            <person name="Imachi H."/>
            <person name="Kyrpides N."/>
            <person name="Woyke T."/>
            <person name="Goodwin L."/>
            <person name="Zinder S.H."/>
            <person name="Kamagata Y."/>
            <person name="Liu W.T."/>
        </authorList>
    </citation>
    <scope>NUCLEOTIDE SEQUENCE [LARGE SCALE GENOMIC DNA]</scope>
    <source>
        <strain evidence="13">DSM 22288 / NBRC 105244 / SMSP</strain>
    </source>
</reference>
<dbReference type="CDD" id="cd04590">
    <property type="entry name" value="CBS_pair_CorC_HlyC_assoc"/>
    <property type="match status" value="1"/>
</dbReference>
<dbReference type="FunFam" id="3.10.580.10:FF:000002">
    <property type="entry name" value="Magnesium/cobalt efflux protein CorC"/>
    <property type="match status" value="1"/>
</dbReference>
<gene>
    <name evidence="12" type="ordered locus">Metfor_1084</name>
</gene>
<feature type="transmembrane region" description="Helical" evidence="9">
    <location>
        <begin position="122"/>
        <end position="144"/>
    </location>
</feature>
<keyword evidence="3" id="KW-0677">Repeat</keyword>
<evidence type="ECO:0000259" key="11">
    <source>
        <dbReference type="PROSITE" id="PS51846"/>
    </source>
</evidence>
<evidence type="ECO:0000256" key="8">
    <source>
        <dbReference type="PROSITE-ProRule" id="PRU00703"/>
    </source>
</evidence>
<organism evidence="12 13">
    <name type="scientific">Methanoregula formicica (strain DSM 22288 / NBRC 105244 / SMSP)</name>
    <dbReference type="NCBI Taxonomy" id="593750"/>
    <lineage>
        <taxon>Archaea</taxon>
        <taxon>Methanobacteriati</taxon>
        <taxon>Methanobacteriota</taxon>
        <taxon>Stenosarchaea group</taxon>
        <taxon>Methanomicrobia</taxon>
        <taxon>Methanomicrobiales</taxon>
        <taxon>Methanoregulaceae</taxon>
        <taxon>Methanoregula</taxon>
    </lineage>
</organism>
<dbReference type="PANTHER" id="PTHR22777:SF17">
    <property type="entry name" value="UPF0053 PROTEIN SLL0260"/>
    <property type="match status" value="1"/>
</dbReference>
<dbReference type="AlphaFoldDB" id="L0HBK5"/>
<protein>
    <submittedName>
        <fullName evidence="12">CBS domain-containing protein</fullName>
    </submittedName>
</protein>
<dbReference type="InterPro" id="IPR046342">
    <property type="entry name" value="CBS_dom_sf"/>
</dbReference>
<dbReference type="InterPro" id="IPR005170">
    <property type="entry name" value="Transptr-assoc_dom"/>
</dbReference>
<dbReference type="Gene3D" id="3.30.465.10">
    <property type="match status" value="1"/>
</dbReference>
<evidence type="ECO:0000256" key="5">
    <source>
        <dbReference type="ARBA" id="ARBA00023122"/>
    </source>
</evidence>